<gene>
    <name evidence="7" type="ORF">IV203_032637</name>
</gene>
<evidence type="ECO:0000313" key="8">
    <source>
        <dbReference type="Proteomes" id="UP000693970"/>
    </source>
</evidence>
<comment type="subcellular location">
    <subcellularLocation>
        <location evidence="4">Cell membrane</location>
        <topology evidence="4">Multi-pass membrane protein</topology>
    </subcellularLocation>
</comment>
<dbReference type="GO" id="GO:0097272">
    <property type="term" value="P:ammonium homeostasis"/>
    <property type="evidence" value="ECO:0007669"/>
    <property type="project" value="TreeGrafter"/>
</dbReference>
<feature type="domain" description="Ammonium transporter AmtB-like" evidence="6">
    <location>
        <begin position="65"/>
        <end position="488"/>
    </location>
</feature>
<feature type="transmembrane region" description="Helical" evidence="4">
    <location>
        <begin position="301"/>
        <end position="321"/>
    </location>
</feature>
<dbReference type="InterPro" id="IPR018047">
    <property type="entry name" value="Ammonium_transpt_CS"/>
</dbReference>
<keyword evidence="4" id="KW-0472">Membrane</keyword>
<evidence type="ECO:0000256" key="2">
    <source>
        <dbReference type="ARBA" id="ARBA00022448"/>
    </source>
</evidence>
<name>A0A9K3KKQ1_9STRA</name>
<dbReference type="GO" id="GO:0008519">
    <property type="term" value="F:ammonium channel activity"/>
    <property type="evidence" value="ECO:0007669"/>
    <property type="project" value="InterPro"/>
</dbReference>
<dbReference type="Proteomes" id="UP000693970">
    <property type="component" value="Unassembled WGS sequence"/>
</dbReference>
<dbReference type="OrthoDB" id="534912at2759"/>
<feature type="region of interest" description="Disordered" evidence="5">
    <location>
        <begin position="512"/>
        <end position="595"/>
    </location>
</feature>
<feature type="transmembrane region" description="Helical" evidence="4">
    <location>
        <begin position="214"/>
        <end position="238"/>
    </location>
</feature>
<dbReference type="PANTHER" id="PTHR11730">
    <property type="entry name" value="AMMONIUM TRANSPORTER"/>
    <property type="match status" value="1"/>
</dbReference>
<feature type="transmembrane region" description="Helical" evidence="4">
    <location>
        <begin position="259"/>
        <end position="281"/>
    </location>
</feature>
<feature type="transmembrane region" description="Helical" evidence="4">
    <location>
        <begin position="444"/>
        <end position="465"/>
    </location>
</feature>
<keyword evidence="3 4" id="KW-0924">Ammonia transport</keyword>
<feature type="transmembrane region" description="Helical" evidence="4">
    <location>
        <begin position="64"/>
        <end position="88"/>
    </location>
</feature>
<accession>A0A9K3KKQ1</accession>
<dbReference type="AlphaFoldDB" id="A0A9K3KKQ1"/>
<reference evidence="7" key="1">
    <citation type="journal article" date="2021" name="Sci. Rep.">
        <title>Diploid genomic architecture of Nitzschia inconspicua, an elite biomass production diatom.</title>
        <authorList>
            <person name="Oliver A."/>
            <person name="Podell S."/>
            <person name="Pinowska A."/>
            <person name="Traller J.C."/>
            <person name="Smith S.R."/>
            <person name="McClure R."/>
            <person name="Beliaev A."/>
            <person name="Bohutskyi P."/>
            <person name="Hill E.A."/>
            <person name="Rabines A."/>
            <person name="Zheng H."/>
            <person name="Allen L.Z."/>
            <person name="Kuo A."/>
            <person name="Grigoriev I.V."/>
            <person name="Allen A.E."/>
            <person name="Hazlebeck D."/>
            <person name="Allen E.E."/>
        </authorList>
    </citation>
    <scope>NUCLEOTIDE SEQUENCE</scope>
    <source>
        <strain evidence="7">Hildebrandi</strain>
    </source>
</reference>
<keyword evidence="4" id="KW-1133">Transmembrane helix</keyword>
<dbReference type="PROSITE" id="PS01219">
    <property type="entry name" value="AMMONIUM_TRANSP"/>
    <property type="match status" value="1"/>
</dbReference>
<feature type="compositionally biased region" description="Polar residues" evidence="5">
    <location>
        <begin position="568"/>
        <end position="580"/>
    </location>
</feature>
<keyword evidence="2 4" id="KW-0813">Transport</keyword>
<keyword evidence="8" id="KW-1185">Reference proteome</keyword>
<proteinExistence type="inferred from homology"/>
<sequence length="595" mass="64865">MASPLQSFAVYRDLLSDDPTIFESCYQQIPDGNTTAILECISNALEEKSSIPNDGFFSEDEVQFMLVLSGALIFFMQAGFAMLCAGCVQLKNVQNTMLKNLLDASGSAMAFFLIGYSLAFGSQNSMDGTTFVGRGDYFARAPSSSYWFFEYTFSATSVTIIAGTLAERCQMLAYLLYSIILSGLIYPIVVHQIWSKNGFLSVNNLHDPFLGQGVIDFAGSGVVHLTGGVTALYATIILGPRRGRFFDEMGEPIRNPIKFRGHSVALQLLGTMILWFGWFGFNCGSALLLSIDQKGLVAAKNAVTTALSAAAGSISALFSNLVIEERKTGEYRFILLMATNGALSGLVAITSGCSVVEPWAAVIIGLIAGWNYLGSSVLLEWFKIDDAVNGIPVHMVNGMWGLIATGLLASPRLQQLTYEKSDNPGLFYSFGQGQPNATLFGCQIVAILFIAGWTTVTMLPFFLFLNYKGWLRSDSYEEIIGLDVSYHGGGMRLSMDDGAGLQFVEAHRRRRLEEAKKDHHQSEGHSQDTCKALETVDESSSCPEGVKVSEQDAMDNPPHASALHFQQKPVQTGEPSSYSDGSERCMDRFTSTPNH</sequence>
<dbReference type="InterPro" id="IPR024041">
    <property type="entry name" value="NH4_transpt_AmtB-like_dom"/>
</dbReference>
<evidence type="ECO:0000313" key="7">
    <source>
        <dbReference type="EMBL" id="KAG7345106.1"/>
    </source>
</evidence>
<dbReference type="GO" id="GO:0005886">
    <property type="term" value="C:plasma membrane"/>
    <property type="evidence" value="ECO:0007669"/>
    <property type="project" value="UniProtKB-SubCell"/>
</dbReference>
<evidence type="ECO:0000256" key="1">
    <source>
        <dbReference type="ARBA" id="ARBA00005887"/>
    </source>
</evidence>
<dbReference type="PANTHER" id="PTHR11730:SF6">
    <property type="entry name" value="AMMONIUM TRANSPORTER"/>
    <property type="match status" value="1"/>
</dbReference>
<dbReference type="EMBL" id="JAGRRH010000022">
    <property type="protein sequence ID" value="KAG7345106.1"/>
    <property type="molecule type" value="Genomic_DNA"/>
</dbReference>
<dbReference type="NCBIfam" id="TIGR00836">
    <property type="entry name" value="amt"/>
    <property type="match status" value="1"/>
</dbReference>
<keyword evidence="4" id="KW-0812">Transmembrane</keyword>
<organism evidence="7 8">
    <name type="scientific">Nitzschia inconspicua</name>
    <dbReference type="NCBI Taxonomy" id="303405"/>
    <lineage>
        <taxon>Eukaryota</taxon>
        <taxon>Sar</taxon>
        <taxon>Stramenopiles</taxon>
        <taxon>Ochrophyta</taxon>
        <taxon>Bacillariophyta</taxon>
        <taxon>Bacillariophyceae</taxon>
        <taxon>Bacillariophycidae</taxon>
        <taxon>Bacillariales</taxon>
        <taxon>Bacillariaceae</taxon>
        <taxon>Nitzschia</taxon>
    </lineage>
</organism>
<feature type="transmembrane region" description="Helical" evidence="4">
    <location>
        <begin position="391"/>
        <end position="409"/>
    </location>
</feature>
<evidence type="ECO:0000256" key="4">
    <source>
        <dbReference type="RuleBase" id="RU362002"/>
    </source>
</evidence>
<dbReference type="InterPro" id="IPR001905">
    <property type="entry name" value="Ammonium_transpt"/>
</dbReference>
<evidence type="ECO:0000256" key="5">
    <source>
        <dbReference type="SAM" id="MobiDB-lite"/>
    </source>
</evidence>
<evidence type="ECO:0000256" key="3">
    <source>
        <dbReference type="ARBA" id="ARBA00023177"/>
    </source>
</evidence>
<reference evidence="7" key="2">
    <citation type="submission" date="2021-04" db="EMBL/GenBank/DDBJ databases">
        <authorList>
            <person name="Podell S."/>
        </authorList>
    </citation>
    <scope>NUCLEOTIDE SEQUENCE</scope>
    <source>
        <strain evidence="7">Hildebrandi</strain>
    </source>
</reference>
<comment type="similarity">
    <text evidence="1 4">Belongs to the ammonia transporter channel (TC 1.A.11.2) family.</text>
</comment>
<evidence type="ECO:0000259" key="6">
    <source>
        <dbReference type="Pfam" id="PF00909"/>
    </source>
</evidence>
<dbReference type="Pfam" id="PF00909">
    <property type="entry name" value="Ammonium_transp"/>
    <property type="match status" value="1"/>
</dbReference>
<feature type="transmembrane region" description="Helical" evidence="4">
    <location>
        <begin position="172"/>
        <end position="194"/>
    </location>
</feature>
<dbReference type="FunFam" id="1.10.3430.10:FF:000016">
    <property type="entry name" value="Ammonium transporter"/>
    <property type="match status" value="1"/>
</dbReference>
<feature type="transmembrane region" description="Helical" evidence="4">
    <location>
        <begin position="333"/>
        <end position="352"/>
    </location>
</feature>
<feature type="transmembrane region" description="Helical" evidence="4">
    <location>
        <begin position="100"/>
        <end position="119"/>
    </location>
</feature>
<feature type="transmembrane region" description="Helical" evidence="4">
    <location>
        <begin position="358"/>
        <end position="379"/>
    </location>
</feature>
<protein>
    <recommendedName>
        <fullName evidence="4">Ammonium transporter</fullName>
    </recommendedName>
</protein>
<feature type="transmembrane region" description="Helical" evidence="4">
    <location>
        <begin position="146"/>
        <end position="165"/>
    </location>
</feature>
<feature type="compositionally biased region" description="Basic and acidic residues" evidence="5">
    <location>
        <begin position="512"/>
        <end position="528"/>
    </location>
</feature>
<comment type="caution">
    <text evidence="7">The sequence shown here is derived from an EMBL/GenBank/DDBJ whole genome shotgun (WGS) entry which is preliminary data.</text>
</comment>